<dbReference type="Pfam" id="PF24883">
    <property type="entry name" value="NPHP3_N"/>
    <property type="match status" value="1"/>
</dbReference>
<keyword evidence="1" id="KW-0677">Repeat</keyword>
<dbReference type="InterPro" id="IPR056884">
    <property type="entry name" value="NPHP3-like_N"/>
</dbReference>
<feature type="domain" description="DUF7708" evidence="2">
    <location>
        <begin position="113"/>
        <end position="254"/>
    </location>
</feature>
<proteinExistence type="predicted"/>
<evidence type="ECO:0000256" key="1">
    <source>
        <dbReference type="ARBA" id="ARBA00022737"/>
    </source>
</evidence>
<evidence type="ECO:0000313" key="5">
    <source>
        <dbReference type="Proteomes" id="UP000193144"/>
    </source>
</evidence>
<evidence type="ECO:0000313" key="4">
    <source>
        <dbReference type="EMBL" id="ORX96838.1"/>
    </source>
</evidence>
<dbReference type="STRING" id="1231657.A0A1Y1YFV7"/>
<dbReference type="OrthoDB" id="5389929at2759"/>
<organism evidence="4 5">
    <name type="scientific">Clohesyomyces aquaticus</name>
    <dbReference type="NCBI Taxonomy" id="1231657"/>
    <lineage>
        <taxon>Eukaryota</taxon>
        <taxon>Fungi</taxon>
        <taxon>Dikarya</taxon>
        <taxon>Ascomycota</taxon>
        <taxon>Pezizomycotina</taxon>
        <taxon>Dothideomycetes</taxon>
        <taxon>Pleosporomycetidae</taxon>
        <taxon>Pleosporales</taxon>
        <taxon>Lindgomycetaceae</taxon>
        <taxon>Clohesyomyces</taxon>
    </lineage>
</organism>
<protein>
    <submittedName>
        <fullName evidence="4">Uncharacterized protein</fullName>
    </submittedName>
</protein>
<feature type="domain" description="Nephrocystin 3-like N-terminal" evidence="3">
    <location>
        <begin position="328"/>
        <end position="510"/>
    </location>
</feature>
<keyword evidence="5" id="KW-1185">Reference proteome</keyword>
<evidence type="ECO:0000259" key="3">
    <source>
        <dbReference type="Pfam" id="PF24883"/>
    </source>
</evidence>
<comment type="caution">
    <text evidence="4">The sequence shown here is derived from an EMBL/GenBank/DDBJ whole genome shotgun (WGS) entry which is preliminary data.</text>
</comment>
<reference evidence="4 5" key="1">
    <citation type="submission" date="2016-07" db="EMBL/GenBank/DDBJ databases">
        <title>Pervasive Adenine N6-methylation of Active Genes in Fungi.</title>
        <authorList>
            <consortium name="DOE Joint Genome Institute"/>
            <person name="Mondo S.J."/>
            <person name="Dannebaum R.O."/>
            <person name="Kuo R.C."/>
            <person name="Labutti K."/>
            <person name="Haridas S."/>
            <person name="Kuo A."/>
            <person name="Salamov A."/>
            <person name="Ahrendt S.R."/>
            <person name="Lipzen A."/>
            <person name="Sullivan W."/>
            <person name="Andreopoulos W.B."/>
            <person name="Clum A."/>
            <person name="Lindquist E."/>
            <person name="Daum C."/>
            <person name="Ramamoorthy G.K."/>
            <person name="Gryganskyi A."/>
            <person name="Culley D."/>
            <person name="Magnuson J.K."/>
            <person name="James T.Y."/>
            <person name="O'Malley M.A."/>
            <person name="Stajich J.E."/>
            <person name="Spatafora J.W."/>
            <person name="Visel A."/>
            <person name="Grigoriev I.V."/>
        </authorList>
    </citation>
    <scope>NUCLEOTIDE SEQUENCE [LARGE SCALE GENOMIC DNA]</scope>
    <source>
        <strain evidence="4 5">CBS 115471</strain>
    </source>
</reference>
<dbReference type="EMBL" id="MCFA01000246">
    <property type="protein sequence ID" value="ORX96838.1"/>
    <property type="molecule type" value="Genomic_DNA"/>
</dbReference>
<dbReference type="Proteomes" id="UP000193144">
    <property type="component" value="Unassembled WGS sequence"/>
</dbReference>
<accession>A0A1Y1YFV7</accession>
<evidence type="ECO:0000259" key="2">
    <source>
        <dbReference type="Pfam" id="PF24809"/>
    </source>
</evidence>
<name>A0A1Y1YFV7_9PLEO</name>
<dbReference type="Pfam" id="PF24809">
    <property type="entry name" value="DUF7708"/>
    <property type="match status" value="1"/>
</dbReference>
<dbReference type="InterPro" id="IPR056125">
    <property type="entry name" value="DUF7708"/>
</dbReference>
<dbReference type="AlphaFoldDB" id="A0A1Y1YFV7"/>
<sequence length="539" mass="61542">MVANLTNSSVEDASVGQILLVHDQAEVDKFWKSTDDETRRIVKEAAQSENLKQLDRSVRGRVTSKEKRYIREGSTHAELESMLQAEIDKAATAQTNVKHGKSKRVRVEQQTTKFLDRFHGYVQAYSGVVQIMNGAGQGYGDAAYGALSLFLVVAVNKKKTEDVIEKMLVTLQQQYCRIQMIKEVYATSRMKEHTAVVYRLGIEFLYEAVRYYSVSPSRRLLYVISRPPSIDLDNKVSEIHDAIEEMRKEMEALDGIRLNNVEQELGKVAETVDTLRIRSDNDRLDVLRALLKVDPRDSDISLEGYQKLLDRDFEGLPRLPAFDVDRQLFDDPEFRRWINAPPPALMVLHGSTVAPAQTQLAWVSPGAMRLVTDIENIAKLEGPRVVYQFCRHTDEYDTEKVSPCVILSRILYQLLRLPDGKHILRNEALYGSLKQRIEDLETISPKRVSERLEKLYAMLEKVLSELGPGSIFVVIDRTDQIAGDFEDFMAPLLDMMSNPSCKLKVFMTRRVQYSFDDSAIKETLSRGRYYGLRVDQDGM</sequence>
<gene>
    <name evidence="4" type="ORF">BCR34DRAFT_607493</name>
</gene>